<evidence type="ECO:0000313" key="2">
    <source>
        <dbReference type="Proteomes" id="UP000187209"/>
    </source>
</evidence>
<dbReference type="EMBL" id="MPUH01000241">
    <property type="protein sequence ID" value="OMJ85294.1"/>
    <property type="molecule type" value="Genomic_DNA"/>
</dbReference>
<dbReference type="AlphaFoldDB" id="A0A1R2C8F4"/>
<evidence type="ECO:0000313" key="1">
    <source>
        <dbReference type="EMBL" id="OMJ85294.1"/>
    </source>
</evidence>
<proteinExistence type="predicted"/>
<accession>A0A1R2C8F4</accession>
<organism evidence="1 2">
    <name type="scientific">Stentor coeruleus</name>
    <dbReference type="NCBI Taxonomy" id="5963"/>
    <lineage>
        <taxon>Eukaryota</taxon>
        <taxon>Sar</taxon>
        <taxon>Alveolata</taxon>
        <taxon>Ciliophora</taxon>
        <taxon>Postciliodesmatophora</taxon>
        <taxon>Heterotrichea</taxon>
        <taxon>Heterotrichida</taxon>
        <taxon>Stentoridae</taxon>
        <taxon>Stentor</taxon>
    </lineage>
</organism>
<keyword evidence="2" id="KW-1185">Reference proteome</keyword>
<reference evidence="1 2" key="1">
    <citation type="submission" date="2016-11" db="EMBL/GenBank/DDBJ databases">
        <title>The macronuclear genome of Stentor coeruleus: a giant cell with tiny introns.</title>
        <authorList>
            <person name="Slabodnick M."/>
            <person name="Ruby J.G."/>
            <person name="Reiff S.B."/>
            <person name="Swart E.C."/>
            <person name="Gosai S."/>
            <person name="Prabakaran S."/>
            <person name="Witkowska E."/>
            <person name="Larue G.E."/>
            <person name="Fisher S."/>
            <person name="Freeman R.M."/>
            <person name="Gunawardena J."/>
            <person name="Chu W."/>
            <person name="Stover N.A."/>
            <person name="Gregory B.D."/>
            <person name="Nowacki M."/>
            <person name="Derisi J."/>
            <person name="Roy S.W."/>
            <person name="Marshall W.F."/>
            <person name="Sood P."/>
        </authorList>
    </citation>
    <scope>NUCLEOTIDE SEQUENCE [LARGE SCALE GENOMIC DNA]</scope>
    <source>
        <strain evidence="1">WM001</strain>
    </source>
</reference>
<protein>
    <submittedName>
        <fullName evidence="1">Uncharacterized protein</fullName>
    </submittedName>
</protein>
<gene>
    <name evidence="1" type="ORF">SteCoe_13385</name>
</gene>
<dbReference type="Proteomes" id="UP000187209">
    <property type="component" value="Unassembled WGS sequence"/>
</dbReference>
<sequence length="394" mass="46576">MIRRWFRFLNQTVPNQNPNQNPNHQFSDSIKLFISLSKPESFSHSNIEYLQKSLLRLSSSIIKNNSLTSTPEYKTLHETLPLSISFIIPNLKSEDFFKISHSLFLLKFHDPKLTKLLSKTLISQHLISAELSDISKFLFGFTLNQIKDVDFWVSIEKKINDSVYNNKNGRITFPILKNILKSFIECNQGSEKFRKRLFNDMIKDLPNCNLDARVEVAFILTKMNPQEKNVIDAFFDFIIKNISENEEKNSIHKFLQACVKLKGDNRYIKKLEDNAKNSIKKIPIKLLVDYVYYYKDYTKEMINVNEERIAFISELETNYENIMISGNKEQDRKEYLKVHIRALNLFLKAGVVKNHVYWKKIYNEILDYSVINDDQLMTRFIREIEENAWARENR</sequence>
<comment type="caution">
    <text evidence="1">The sequence shown here is derived from an EMBL/GenBank/DDBJ whole genome shotgun (WGS) entry which is preliminary data.</text>
</comment>
<name>A0A1R2C8F4_9CILI</name>